<dbReference type="AlphaFoldDB" id="A0A2P6VF61"/>
<evidence type="ECO:0000313" key="2">
    <source>
        <dbReference type="EMBL" id="PSC72718.1"/>
    </source>
</evidence>
<evidence type="ECO:0000313" key="3">
    <source>
        <dbReference type="Proteomes" id="UP000239649"/>
    </source>
</evidence>
<evidence type="ECO:0000256" key="1">
    <source>
        <dbReference type="SAM" id="Phobius"/>
    </source>
</evidence>
<feature type="transmembrane region" description="Helical" evidence="1">
    <location>
        <begin position="64"/>
        <end position="82"/>
    </location>
</feature>
<keyword evidence="3" id="KW-1185">Reference proteome</keyword>
<keyword evidence="1" id="KW-0472">Membrane</keyword>
<reference evidence="2 3" key="1">
    <citation type="journal article" date="2018" name="Plant J.">
        <title>Genome sequences of Chlorella sorokiniana UTEX 1602 and Micractinium conductrix SAG 241.80: implications to maltose excretion by a green alga.</title>
        <authorList>
            <person name="Arriola M.B."/>
            <person name="Velmurugan N."/>
            <person name="Zhang Y."/>
            <person name="Plunkett M.H."/>
            <person name="Hondzo H."/>
            <person name="Barney B.M."/>
        </authorList>
    </citation>
    <scope>NUCLEOTIDE SEQUENCE [LARGE SCALE GENOMIC DNA]</scope>
    <source>
        <strain evidence="2 3">SAG 241.80</strain>
    </source>
</reference>
<dbReference type="Proteomes" id="UP000239649">
    <property type="component" value="Unassembled WGS sequence"/>
</dbReference>
<dbReference type="EMBL" id="LHPF02000009">
    <property type="protein sequence ID" value="PSC72718.1"/>
    <property type="molecule type" value="Genomic_DNA"/>
</dbReference>
<keyword evidence="1" id="KW-0812">Transmembrane</keyword>
<gene>
    <name evidence="2" type="ORF">C2E20_3908</name>
</gene>
<proteinExistence type="predicted"/>
<keyword evidence="1" id="KW-1133">Transmembrane helix</keyword>
<organism evidence="2 3">
    <name type="scientific">Micractinium conductrix</name>
    <dbReference type="NCBI Taxonomy" id="554055"/>
    <lineage>
        <taxon>Eukaryota</taxon>
        <taxon>Viridiplantae</taxon>
        <taxon>Chlorophyta</taxon>
        <taxon>core chlorophytes</taxon>
        <taxon>Trebouxiophyceae</taxon>
        <taxon>Chlorellales</taxon>
        <taxon>Chlorellaceae</taxon>
        <taxon>Chlorella clade</taxon>
        <taxon>Micractinium</taxon>
    </lineage>
</organism>
<name>A0A2P6VF61_9CHLO</name>
<sequence>MDGHTPYQEAQAATLKSLQDTMQAQAATLQRIAEGDTPYQKARDGKLDGIAADVQVLKVWRTRVVAISAAAAALFASAGAYLKHFM</sequence>
<comment type="caution">
    <text evidence="2">The sequence shown here is derived from an EMBL/GenBank/DDBJ whole genome shotgun (WGS) entry which is preliminary data.</text>
</comment>
<protein>
    <submittedName>
        <fullName evidence="2">Potassium-transporting ATPase subunit B</fullName>
    </submittedName>
</protein>
<accession>A0A2P6VF61</accession>